<proteinExistence type="predicted"/>
<keyword evidence="2" id="KW-1185">Reference proteome</keyword>
<dbReference type="AlphaFoldDB" id="V9DVN7"/>
<organism evidence="1 2">
    <name type="scientific">Phytophthora nicotianae P1569</name>
    <dbReference type="NCBI Taxonomy" id="1317065"/>
    <lineage>
        <taxon>Eukaryota</taxon>
        <taxon>Sar</taxon>
        <taxon>Stramenopiles</taxon>
        <taxon>Oomycota</taxon>
        <taxon>Peronosporomycetes</taxon>
        <taxon>Peronosporales</taxon>
        <taxon>Peronosporaceae</taxon>
        <taxon>Phytophthora</taxon>
    </lineage>
</organism>
<evidence type="ECO:0000313" key="1">
    <source>
        <dbReference type="EMBL" id="ETI30909.1"/>
    </source>
</evidence>
<reference evidence="1 2" key="1">
    <citation type="submission" date="2013-11" db="EMBL/GenBank/DDBJ databases">
        <title>The Genome Sequence of Phytophthora parasitica P1569.</title>
        <authorList>
            <consortium name="The Broad Institute Genomics Platform"/>
            <person name="Russ C."/>
            <person name="Tyler B."/>
            <person name="Panabieres F."/>
            <person name="Shan W."/>
            <person name="Tripathy S."/>
            <person name="Grunwald N."/>
            <person name="Machado M."/>
            <person name="Johnson C.S."/>
            <person name="Arredondo F."/>
            <person name="Hong C."/>
            <person name="Coffey M."/>
            <person name="Young S.K."/>
            <person name="Zeng Q."/>
            <person name="Gargeya S."/>
            <person name="Fitzgerald M."/>
            <person name="Abouelleil A."/>
            <person name="Alvarado L."/>
            <person name="Chapman S.B."/>
            <person name="Gainer-Dewar J."/>
            <person name="Goldberg J."/>
            <person name="Griggs A."/>
            <person name="Gujja S."/>
            <person name="Hansen M."/>
            <person name="Howarth C."/>
            <person name="Imamovic A."/>
            <person name="Ireland A."/>
            <person name="Larimer J."/>
            <person name="McCowan C."/>
            <person name="Murphy C."/>
            <person name="Pearson M."/>
            <person name="Poon T.W."/>
            <person name="Priest M."/>
            <person name="Roberts A."/>
            <person name="Saif S."/>
            <person name="Shea T."/>
            <person name="Sykes S."/>
            <person name="Wortman J."/>
            <person name="Nusbaum C."/>
            <person name="Birren B."/>
        </authorList>
    </citation>
    <scope>NUCLEOTIDE SEQUENCE [LARGE SCALE GENOMIC DNA]</scope>
    <source>
        <strain evidence="1 2">P1569</strain>
    </source>
</reference>
<dbReference type="Proteomes" id="UP000018721">
    <property type="component" value="Unassembled WGS sequence"/>
</dbReference>
<dbReference type="HOGENOM" id="CLU_2390838_0_0_1"/>
<gene>
    <name evidence="1" type="ORF">F443_22033</name>
</gene>
<protein>
    <submittedName>
        <fullName evidence="1">Uncharacterized protein</fullName>
    </submittedName>
</protein>
<comment type="caution">
    <text evidence="1">The sequence shown here is derived from an EMBL/GenBank/DDBJ whole genome shotgun (WGS) entry which is preliminary data.</text>
</comment>
<evidence type="ECO:0000313" key="2">
    <source>
        <dbReference type="Proteomes" id="UP000018721"/>
    </source>
</evidence>
<accession>V9DVN7</accession>
<sequence>MENGLLTTTSLSRLGGGDLRAFRDILGKRSIDDDDLDNAEASFAKAKRVRAQLATEALRQKLSTIQNTWPSLGSSMTEMVLLLHEENEMKVEAR</sequence>
<dbReference type="EMBL" id="ANIZ01003844">
    <property type="protein sequence ID" value="ETI30909.1"/>
    <property type="molecule type" value="Genomic_DNA"/>
</dbReference>
<name>V9DVN7_PHYNI</name>